<evidence type="ECO:0008006" key="3">
    <source>
        <dbReference type="Google" id="ProtNLM"/>
    </source>
</evidence>
<dbReference type="Pfam" id="PF10097">
    <property type="entry name" value="DUF2335"/>
    <property type="match status" value="1"/>
</dbReference>
<protein>
    <recommendedName>
        <fullName evidence="3">DUF2335 domain-containing protein</fullName>
    </recommendedName>
</protein>
<reference evidence="2" key="1">
    <citation type="submission" date="2016-10" db="EMBL/GenBank/DDBJ databases">
        <authorList>
            <person name="de Groot N.N."/>
        </authorList>
    </citation>
    <scope>NUCLEOTIDE SEQUENCE</scope>
</reference>
<gene>
    <name evidence="2" type="ORF">MNB_SM-3-399</name>
</gene>
<sequence length="118" mass="13322">MKNQEEDILSRLSVQTTHIRQAPIPPPEELRQLKQIDKTLPDRIIAMAEKEQIFRHRATYFGQLNFILLVSLGYGIATIAGFFGSQVVGGIIATGVSYIAYVFKTHQPTPPKQNRNED</sequence>
<evidence type="ECO:0000256" key="1">
    <source>
        <dbReference type="SAM" id="Phobius"/>
    </source>
</evidence>
<organism evidence="2">
    <name type="scientific">hydrothermal vent metagenome</name>
    <dbReference type="NCBI Taxonomy" id="652676"/>
    <lineage>
        <taxon>unclassified sequences</taxon>
        <taxon>metagenomes</taxon>
        <taxon>ecological metagenomes</taxon>
    </lineage>
</organism>
<keyword evidence="1" id="KW-1133">Transmembrane helix</keyword>
<dbReference type="InterPro" id="IPR019284">
    <property type="entry name" value="RP532"/>
</dbReference>
<dbReference type="EMBL" id="FPHP01000002">
    <property type="protein sequence ID" value="SFV74510.1"/>
    <property type="molecule type" value="Genomic_DNA"/>
</dbReference>
<feature type="transmembrane region" description="Helical" evidence="1">
    <location>
        <begin position="83"/>
        <end position="103"/>
    </location>
</feature>
<name>A0A1W1D1X4_9ZZZZ</name>
<accession>A0A1W1D1X4</accession>
<keyword evidence="1" id="KW-0812">Transmembrane</keyword>
<feature type="transmembrane region" description="Helical" evidence="1">
    <location>
        <begin position="58"/>
        <end position="77"/>
    </location>
</feature>
<evidence type="ECO:0000313" key="2">
    <source>
        <dbReference type="EMBL" id="SFV74510.1"/>
    </source>
</evidence>
<proteinExistence type="predicted"/>
<keyword evidence="1" id="KW-0472">Membrane</keyword>
<dbReference type="AlphaFoldDB" id="A0A1W1D1X4"/>